<reference evidence="1 2" key="1">
    <citation type="submission" date="2021-04" db="EMBL/GenBank/DDBJ databases">
        <authorList>
            <person name="Rodrigo-Torres L."/>
            <person name="Arahal R. D."/>
            <person name="Lucena T."/>
        </authorList>
    </citation>
    <scope>NUCLEOTIDE SEQUENCE [LARGE SCALE GENOMIC DNA]</scope>
    <source>
        <strain evidence="1 2">CECT 9623</strain>
    </source>
</reference>
<accession>A0ABM8UJF8</accession>
<evidence type="ECO:0000313" key="1">
    <source>
        <dbReference type="EMBL" id="CAG5067642.1"/>
    </source>
</evidence>
<protein>
    <submittedName>
        <fullName evidence="1">Uncharacterized protein</fullName>
    </submittedName>
</protein>
<keyword evidence="2" id="KW-1185">Reference proteome</keyword>
<sequence>MYLAVKKIVLKHKVVLRFRHEIYVYEASLSDILKDKYF</sequence>
<dbReference type="EMBL" id="CAJRAU010000001">
    <property type="protein sequence ID" value="CAG5067642.1"/>
    <property type="molecule type" value="Genomic_DNA"/>
</dbReference>
<name>A0ABM8UJF8_9BACT</name>
<gene>
    <name evidence="1" type="ORF">DYBT9623_00363</name>
</gene>
<comment type="caution">
    <text evidence="1">The sequence shown here is derived from an EMBL/GenBank/DDBJ whole genome shotgun (WGS) entry which is preliminary data.</text>
</comment>
<organism evidence="1 2">
    <name type="scientific">Dyadobacter linearis</name>
    <dbReference type="NCBI Taxonomy" id="2823330"/>
    <lineage>
        <taxon>Bacteria</taxon>
        <taxon>Pseudomonadati</taxon>
        <taxon>Bacteroidota</taxon>
        <taxon>Cytophagia</taxon>
        <taxon>Cytophagales</taxon>
        <taxon>Spirosomataceae</taxon>
        <taxon>Dyadobacter</taxon>
    </lineage>
</organism>
<proteinExistence type="predicted"/>
<evidence type="ECO:0000313" key="2">
    <source>
        <dbReference type="Proteomes" id="UP000679725"/>
    </source>
</evidence>
<dbReference type="Proteomes" id="UP000679725">
    <property type="component" value="Unassembled WGS sequence"/>
</dbReference>